<dbReference type="InterPro" id="IPR023346">
    <property type="entry name" value="Lysozyme-like_dom_sf"/>
</dbReference>
<dbReference type="InterPro" id="IPR031304">
    <property type="entry name" value="SLT_2"/>
</dbReference>
<dbReference type="InterPro" id="IPR036366">
    <property type="entry name" value="PGBDSf"/>
</dbReference>
<gene>
    <name evidence="3" type="ORF">MNBD_ALPHA08-1379</name>
</gene>
<dbReference type="EMBL" id="UOEC01000187">
    <property type="protein sequence ID" value="VAW01530.1"/>
    <property type="molecule type" value="Genomic_DNA"/>
</dbReference>
<name>A0A3B0SB79_9ZZZZ</name>
<dbReference type="GO" id="GO:0009253">
    <property type="term" value="P:peptidoglycan catabolic process"/>
    <property type="evidence" value="ECO:0007669"/>
    <property type="project" value="TreeGrafter"/>
</dbReference>
<organism evidence="3">
    <name type="scientific">hydrothermal vent metagenome</name>
    <dbReference type="NCBI Taxonomy" id="652676"/>
    <lineage>
        <taxon>unclassified sequences</taxon>
        <taxon>metagenomes</taxon>
        <taxon>ecological metagenomes</taxon>
    </lineage>
</organism>
<dbReference type="GO" id="GO:0008933">
    <property type="term" value="F:peptidoglycan lytic transglycosylase activity"/>
    <property type="evidence" value="ECO:0007669"/>
    <property type="project" value="TreeGrafter"/>
</dbReference>
<accession>A0A3B0SB79</accession>
<evidence type="ECO:0000313" key="3">
    <source>
        <dbReference type="EMBL" id="VAW01530.1"/>
    </source>
</evidence>
<proteinExistence type="predicted"/>
<dbReference type="CDD" id="cd13399">
    <property type="entry name" value="Slt35-like"/>
    <property type="match status" value="1"/>
</dbReference>
<dbReference type="InterPro" id="IPR002477">
    <property type="entry name" value="Peptidoglycan-bd-like"/>
</dbReference>
<evidence type="ECO:0000259" key="2">
    <source>
        <dbReference type="Pfam" id="PF13406"/>
    </source>
</evidence>
<dbReference type="InterPro" id="IPR043426">
    <property type="entry name" value="MltB-like"/>
</dbReference>
<dbReference type="AlphaFoldDB" id="A0A3B0SB79"/>
<dbReference type="Gene3D" id="1.10.101.10">
    <property type="entry name" value="PGBD-like superfamily/PGBD"/>
    <property type="match status" value="1"/>
</dbReference>
<dbReference type="InterPro" id="IPR011970">
    <property type="entry name" value="MltB_2"/>
</dbReference>
<feature type="domain" description="Peptidoglycan binding-like" evidence="1">
    <location>
        <begin position="359"/>
        <end position="414"/>
    </location>
</feature>
<dbReference type="PANTHER" id="PTHR30163:SF8">
    <property type="entry name" value="LYTIC MUREIN TRANSGLYCOSYLASE"/>
    <property type="match status" value="1"/>
</dbReference>
<dbReference type="SUPFAM" id="SSF53955">
    <property type="entry name" value="Lysozyme-like"/>
    <property type="match status" value="1"/>
</dbReference>
<reference evidence="3" key="1">
    <citation type="submission" date="2018-06" db="EMBL/GenBank/DDBJ databases">
        <authorList>
            <person name="Zhirakovskaya E."/>
        </authorList>
    </citation>
    <scope>NUCLEOTIDE SEQUENCE</scope>
</reference>
<dbReference type="PANTHER" id="PTHR30163">
    <property type="entry name" value="MEMBRANE-BOUND LYTIC MUREIN TRANSGLYCOSYLASE B"/>
    <property type="match status" value="1"/>
</dbReference>
<dbReference type="NCBIfam" id="TIGR02283">
    <property type="entry name" value="MltB_2"/>
    <property type="match status" value="1"/>
</dbReference>
<dbReference type="Pfam" id="PF13406">
    <property type="entry name" value="SLT_2"/>
    <property type="match status" value="1"/>
</dbReference>
<sequence length="418" mass="46158">MKYKHLMILTVAATITASGVVISPTLVKAHGAADDETATQPVNSAAFRKFIDNTRARALKKGVSAQLYNRAMAGLKPDPDVLKRAAHQPEFSTPIWKYIEKRVSATRIATGKKMKSRYATTVAAIEQRYGVDRHILLAIWGMESNYGSFKGKKSVVRSLATLGYKGRRAKFGRQQLLAALQILQRGDVPLSQFTGSWAGAMGHTQFIPTTYNAYAVDWTGDGKRDIWNSISDSLASTANYLKKSKWRPTRPWGWEVTLPKNFNYRNVGTAASRTTLKWKNIGVVPANGERYGVADVVARLILPAGAKGPAFLVTRNFRSILAYNNSVSYALAVGHLADRIRGGGNFRGKWPVKDIPLTSKERKELQRLLTTRGYNTKGTNGRIGRNTLAAIRAYQLKVGMAPDGYASARLLKRLRSGR</sequence>
<dbReference type="Gene3D" id="1.10.8.350">
    <property type="entry name" value="Bacterial muramidase"/>
    <property type="match status" value="1"/>
</dbReference>
<dbReference type="InterPro" id="IPR036365">
    <property type="entry name" value="PGBD-like_sf"/>
</dbReference>
<evidence type="ECO:0000259" key="1">
    <source>
        <dbReference type="Pfam" id="PF01471"/>
    </source>
</evidence>
<dbReference type="Pfam" id="PF01471">
    <property type="entry name" value="PG_binding_1"/>
    <property type="match status" value="1"/>
</dbReference>
<feature type="domain" description="Transglycosylase SLT" evidence="2">
    <location>
        <begin position="47"/>
        <end position="338"/>
    </location>
</feature>
<protein>
    <submittedName>
        <fullName evidence="3">Membrane-bound lytic murein transglycosylase B</fullName>
    </submittedName>
</protein>
<dbReference type="SUPFAM" id="SSF47090">
    <property type="entry name" value="PGBD-like"/>
    <property type="match status" value="1"/>
</dbReference>
<dbReference type="Gene3D" id="1.10.530.10">
    <property type="match status" value="1"/>
</dbReference>